<dbReference type="RefSeq" id="WP_008039701.1">
    <property type="nucleotide sequence ID" value="NZ_JH725147.1"/>
</dbReference>
<evidence type="ECO:0000256" key="3">
    <source>
        <dbReference type="ARBA" id="ARBA00022573"/>
    </source>
</evidence>
<feature type="domain" description="Cobalamin biosynthesis precorrin-8X methylmutase CobH/CbiC" evidence="5">
    <location>
        <begin position="10"/>
        <end position="205"/>
    </location>
</feature>
<dbReference type="PATRIC" id="fig|1094558.3.peg.1480"/>
<comment type="pathway">
    <text evidence="1">Cofactor biosynthesis; adenosylcobalamin biosynthesis.</text>
</comment>
<keyword evidence="4" id="KW-0413">Isomerase</keyword>
<accession>J1JV28</accession>
<comment type="caution">
    <text evidence="6">The sequence shown here is derived from an EMBL/GenBank/DDBJ whole genome shotgun (WGS) entry which is preliminary data.</text>
</comment>
<name>J1JV28_9HYPH</name>
<dbReference type="eggNOG" id="COG2082">
    <property type="taxonomic scope" value="Bacteria"/>
</dbReference>
<dbReference type="InterPro" id="IPR036588">
    <property type="entry name" value="CobH/CbiC_sf"/>
</dbReference>
<dbReference type="GO" id="GO:0016993">
    <property type="term" value="F:precorrin-8X methylmutase activity"/>
    <property type="evidence" value="ECO:0007669"/>
    <property type="project" value="InterPro"/>
</dbReference>
<evidence type="ECO:0000313" key="6">
    <source>
        <dbReference type="EMBL" id="EJF88827.1"/>
    </source>
</evidence>
<dbReference type="HOGENOM" id="CLU_084703_0_0_5"/>
<organism evidence="6 7">
    <name type="scientific">Bartonella tamiae Th239</name>
    <dbReference type="NCBI Taxonomy" id="1094558"/>
    <lineage>
        <taxon>Bacteria</taxon>
        <taxon>Pseudomonadati</taxon>
        <taxon>Pseudomonadota</taxon>
        <taxon>Alphaproteobacteria</taxon>
        <taxon>Hyphomicrobiales</taxon>
        <taxon>Bartonellaceae</taxon>
        <taxon>Bartonella</taxon>
    </lineage>
</organism>
<dbReference type="InterPro" id="IPR003722">
    <property type="entry name" value="Cbl_synth_CobH/CbiC"/>
</dbReference>
<keyword evidence="7" id="KW-1185">Reference proteome</keyword>
<dbReference type="EMBL" id="AIMB01000008">
    <property type="protein sequence ID" value="EJF88827.1"/>
    <property type="molecule type" value="Genomic_DNA"/>
</dbReference>
<dbReference type="Pfam" id="PF02570">
    <property type="entry name" value="CbiC"/>
    <property type="match status" value="1"/>
</dbReference>
<comment type="similarity">
    <text evidence="2">Belongs to the CobH/CbiC family.</text>
</comment>
<dbReference type="SUPFAM" id="SSF63965">
    <property type="entry name" value="Precorrin-8X methylmutase CbiC/CobH"/>
    <property type="match status" value="1"/>
</dbReference>
<dbReference type="UniPathway" id="UPA00148"/>
<dbReference type="GO" id="GO:0009236">
    <property type="term" value="P:cobalamin biosynthetic process"/>
    <property type="evidence" value="ECO:0007669"/>
    <property type="project" value="UniProtKB-UniPathway"/>
</dbReference>
<evidence type="ECO:0000313" key="7">
    <source>
        <dbReference type="Proteomes" id="UP000008952"/>
    </source>
</evidence>
<dbReference type="STRING" id="1094558.ME5_01378"/>
<dbReference type="Gene3D" id="3.40.50.10230">
    <property type="entry name" value="Cobalamin biosynthesis CobH/CbiC, precorrin-8X methylmutase"/>
    <property type="match status" value="1"/>
</dbReference>
<sequence length="208" mass="22359">MYDYITDGQKIYDKSFATIRSEAQLSNIPTDLEKIAVRIIHACGMIDIVDDMAFSAKAGTIGRNAINQGKAILCDAEMVAKGITKSRLTANNSVICTLHDERVSDHALIINNTRSAAAVEFWKPFIKNSIVAIGNAPTALFHLLNLIEQGFDKPALIIGCPVGFVGAKESKIALENNVFDIPYIVVHGRRGGSAMAAAAVNALASEKE</sequence>
<dbReference type="NCBIfam" id="NF006136">
    <property type="entry name" value="PRK08285.1"/>
    <property type="match status" value="1"/>
</dbReference>
<dbReference type="PANTHER" id="PTHR43588:SF1">
    <property type="entry name" value="COBALT-PRECORRIN-8 METHYLMUTASE"/>
    <property type="match status" value="1"/>
</dbReference>
<evidence type="ECO:0000259" key="5">
    <source>
        <dbReference type="Pfam" id="PF02570"/>
    </source>
</evidence>
<dbReference type="OrthoDB" id="9780708at2"/>
<evidence type="ECO:0000256" key="4">
    <source>
        <dbReference type="ARBA" id="ARBA00023235"/>
    </source>
</evidence>
<dbReference type="PANTHER" id="PTHR43588">
    <property type="entry name" value="COBALT-PRECORRIN-8 METHYLMUTASE"/>
    <property type="match status" value="1"/>
</dbReference>
<protein>
    <recommendedName>
        <fullName evidence="5">Cobalamin biosynthesis precorrin-8X methylmutase CobH/CbiC domain-containing protein</fullName>
    </recommendedName>
</protein>
<proteinExistence type="inferred from homology"/>
<reference evidence="6 7" key="1">
    <citation type="submission" date="2012-03" db="EMBL/GenBank/DDBJ databases">
        <title>The Genome Sequence of Bartonella tamiae Th239.</title>
        <authorList>
            <consortium name="The Broad Institute Genome Sequencing Platform"/>
            <consortium name="The Broad Institute Genome Sequencing Center for Infectious Disease"/>
            <person name="Feldgarden M."/>
            <person name="Kirby J."/>
            <person name="Kosoy M."/>
            <person name="Birtles R."/>
            <person name="Probert W.S."/>
            <person name="Chiaraviglio L."/>
            <person name="Young S.K."/>
            <person name="Zeng Q."/>
            <person name="Gargeya S."/>
            <person name="Fitzgerald M."/>
            <person name="Haas B."/>
            <person name="Abouelleil A."/>
            <person name="Alvarado L."/>
            <person name="Arachchi H.M."/>
            <person name="Berlin A."/>
            <person name="Chapman S.B."/>
            <person name="Gearin G."/>
            <person name="Goldberg J."/>
            <person name="Griggs A."/>
            <person name="Gujja S."/>
            <person name="Hansen M."/>
            <person name="Heiman D."/>
            <person name="Howarth C."/>
            <person name="Larimer J."/>
            <person name="Lui A."/>
            <person name="MacDonald P.J.P."/>
            <person name="McCowen C."/>
            <person name="Montmayeur A."/>
            <person name="Murphy C."/>
            <person name="Neiman D."/>
            <person name="Pearson M."/>
            <person name="Priest M."/>
            <person name="Roberts A."/>
            <person name="Saif S."/>
            <person name="Shea T."/>
            <person name="Sisk P."/>
            <person name="Stolte C."/>
            <person name="Sykes S."/>
            <person name="Wortman J."/>
            <person name="Nusbaum C."/>
            <person name="Birren B."/>
        </authorList>
    </citation>
    <scope>NUCLEOTIDE SEQUENCE [LARGE SCALE GENOMIC DNA]</scope>
    <source>
        <strain evidence="6 7">Th239</strain>
    </source>
</reference>
<dbReference type="AlphaFoldDB" id="J1JV28"/>
<gene>
    <name evidence="6" type="ORF">ME5_01378</name>
</gene>
<keyword evidence="3" id="KW-0169">Cobalamin biosynthesis</keyword>
<evidence type="ECO:0000256" key="2">
    <source>
        <dbReference type="ARBA" id="ARBA00009774"/>
    </source>
</evidence>
<dbReference type="Proteomes" id="UP000008952">
    <property type="component" value="Unassembled WGS sequence"/>
</dbReference>
<evidence type="ECO:0000256" key="1">
    <source>
        <dbReference type="ARBA" id="ARBA00004953"/>
    </source>
</evidence>